<dbReference type="OrthoDB" id="285308at2759"/>
<dbReference type="Proteomes" id="UP000298327">
    <property type="component" value="Unassembled WGS sequence"/>
</dbReference>
<feature type="domain" description="Yeast cell wall synthesis Kre9/Knh1-like N-terminal" evidence="12">
    <location>
        <begin position="300"/>
        <end position="382"/>
    </location>
</feature>
<evidence type="ECO:0000256" key="11">
    <source>
        <dbReference type="SAM" id="Phobius"/>
    </source>
</evidence>
<gene>
    <name evidence="13" type="ORF">EVG20_g1203</name>
</gene>
<dbReference type="EMBL" id="SEOQ01000036">
    <property type="protein sequence ID" value="TFY71798.1"/>
    <property type="molecule type" value="Genomic_DNA"/>
</dbReference>
<evidence type="ECO:0000256" key="7">
    <source>
        <dbReference type="ARBA" id="ARBA00022729"/>
    </source>
</evidence>
<keyword evidence="11" id="KW-0812">Transmembrane</keyword>
<reference evidence="13 14" key="1">
    <citation type="submission" date="2019-02" db="EMBL/GenBank/DDBJ databases">
        <title>Genome sequencing of the rare red list fungi Dentipellis fragilis.</title>
        <authorList>
            <person name="Buettner E."/>
            <person name="Kellner H."/>
        </authorList>
    </citation>
    <scope>NUCLEOTIDE SEQUENCE [LARGE SCALE GENOMIC DNA]</scope>
    <source>
        <strain evidence="13 14">DSM 105465</strain>
    </source>
</reference>
<feature type="region of interest" description="Disordered" evidence="10">
    <location>
        <begin position="1"/>
        <end position="23"/>
    </location>
</feature>
<keyword evidence="9" id="KW-0482">Metalloprotease</keyword>
<dbReference type="STRING" id="205917.A0A4Y9ZDF8"/>
<evidence type="ECO:0000256" key="5">
    <source>
        <dbReference type="ARBA" id="ARBA00022670"/>
    </source>
</evidence>
<dbReference type="Pfam" id="PF10342">
    <property type="entry name" value="Kre9_KNH"/>
    <property type="match status" value="1"/>
</dbReference>
<dbReference type="GO" id="GO:0034982">
    <property type="term" value="P:mitochondrial protein processing"/>
    <property type="evidence" value="ECO:0007669"/>
    <property type="project" value="TreeGrafter"/>
</dbReference>
<comment type="caution">
    <text evidence="13">The sequence shown here is derived from an EMBL/GenBank/DDBJ whole genome shotgun (WGS) entry which is preliminary data.</text>
</comment>
<keyword evidence="14" id="KW-1185">Reference proteome</keyword>
<accession>A0A4Y9ZDF8</accession>
<dbReference type="InterPro" id="IPR019165">
    <property type="entry name" value="Peptidase_M76_ATP23"/>
</dbReference>
<dbReference type="GO" id="GO:0005743">
    <property type="term" value="C:mitochondrial inner membrane"/>
    <property type="evidence" value="ECO:0007669"/>
    <property type="project" value="UniProtKB-SubCell"/>
</dbReference>
<evidence type="ECO:0000313" key="14">
    <source>
        <dbReference type="Proteomes" id="UP000298327"/>
    </source>
</evidence>
<keyword evidence="11" id="KW-0472">Membrane</keyword>
<evidence type="ECO:0000256" key="10">
    <source>
        <dbReference type="SAM" id="MobiDB-lite"/>
    </source>
</evidence>
<evidence type="ECO:0000256" key="3">
    <source>
        <dbReference type="ARBA" id="ARBA00014312"/>
    </source>
</evidence>
<dbReference type="InterPro" id="IPR018466">
    <property type="entry name" value="Kre9/Knh1-like_N"/>
</dbReference>
<keyword evidence="5" id="KW-0645">Protease</keyword>
<dbReference type="GO" id="GO:0033615">
    <property type="term" value="P:mitochondrial proton-transporting ATP synthase complex assembly"/>
    <property type="evidence" value="ECO:0007669"/>
    <property type="project" value="TreeGrafter"/>
</dbReference>
<keyword evidence="6" id="KW-0479">Metal-binding</keyword>
<evidence type="ECO:0000256" key="2">
    <source>
        <dbReference type="ARBA" id="ARBA00009915"/>
    </source>
</evidence>
<evidence type="ECO:0000256" key="6">
    <source>
        <dbReference type="ARBA" id="ARBA00022723"/>
    </source>
</evidence>
<dbReference type="AlphaFoldDB" id="A0A4Y9ZDF8"/>
<sequence>MSESSSQEASSASTSSTHSPPTSKFFNKWRQEFALMTGYGISPDERRYTIAHNNCETWKKNLMTYSPPVVFMLKHLKMAGADVRPEHLPCIPCDSVRVGGFAQDQGAVFLCQGKFMGKKHMEHTIVHELVHMYDHAKFNVNWLDLRHHACSEIRANNLSGDCRWSQEIQRGEMAFSKQQQACVRRRAILSVKGNPSCPDEATAERVVDEVWESCFNDTRPFDESYNAGLRARSSLDCSLTPPTSAILNTPIPIPPPFHHVRQAQVNSLSSPPPVLYSQICSTLVALVPFVAALTLNTPSNLHSGGPVTISWTGSSGDPSVFSLELVNEAFHDTFAVANNVQLTAGSASLQLPSVPIRDGYTIEAVDISNINSVFATSGSFSVAAPLSSSAAPSSTGSLSSVSAASSGSSAPSAISPSSSGHTLPASGSSSSSSSSSASSPSTSLTSFNAAAALRAGFMNTGAVGAMVLGAVAGAVVIAL</sequence>
<keyword evidence="8" id="KW-0378">Hydrolase</keyword>
<dbReference type="PANTHER" id="PTHR21711:SF0">
    <property type="entry name" value="MITOCHONDRIAL INNER MEMBRANE PROTEASE ATP23 HOMOLOG"/>
    <property type="match status" value="1"/>
</dbReference>
<keyword evidence="7" id="KW-0732">Signal</keyword>
<feature type="region of interest" description="Disordered" evidence="10">
    <location>
        <begin position="411"/>
        <end position="440"/>
    </location>
</feature>
<dbReference type="GO" id="GO:0046872">
    <property type="term" value="F:metal ion binding"/>
    <property type="evidence" value="ECO:0007669"/>
    <property type="project" value="UniProtKB-KW"/>
</dbReference>
<protein>
    <recommendedName>
        <fullName evidence="4">Mitochondrial inner membrane protease ATP23</fullName>
    </recommendedName>
    <alternativeName>
        <fullName evidence="3">Mitochondrial inner membrane protease atp23</fullName>
    </alternativeName>
</protein>
<dbReference type="GO" id="GO:0004222">
    <property type="term" value="F:metalloendopeptidase activity"/>
    <property type="evidence" value="ECO:0007669"/>
    <property type="project" value="InterPro"/>
</dbReference>
<evidence type="ECO:0000256" key="1">
    <source>
        <dbReference type="ARBA" id="ARBA00004137"/>
    </source>
</evidence>
<feature type="transmembrane region" description="Helical" evidence="11">
    <location>
        <begin position="457"/>
        <end position="478"/>
    </location>
</feature>
<evidence type="ECO:0000256" key="4">
    <source>
        <dbReference type="ARBA" id="ARBA00014615"/>
    </source>
</evidence>
<proteinExistence type="inferred from homology"/>
<evidence type="ECO:0000313" key="13">
    <source>
        <dbReference type="EMBL" id="TFY71798.1"/>
    </source>
</evidence>
<comment type="similarity">
    <text evidence="2">Belongs to the peptidase M76 family.</text>
</comment>
<dbReference type="PANTHER" id="PTHR21711">
    <property type="entry name" value="MITOCHONDRIAL INNER MEMBRANE PROTEASE"/>
    <property type="match status" value="1"/>
</dbReference>
<keyword evidence="11" id="KW-1133">Transmembrane helix</keyword>
<name>A0A4Y9ZDF8_9AGAM</name>
<evidence type="ECO:0000259" key="12">
    <source>
        <dbReference type="Pfam" id="PF10342"/>
    </source>
</evidence>
<evidence type="ECO:0000256" key="9">
    <source>
        <dbReference type="ARBA" id="ARBA00023049"/>
    </source>
</evidence>
<organism evidence="13 14">
    <name type="scientific">Dentipellis fragilis</name>
    <dbReference type="NCBI Taxonomy" id="205917"/>
    <lineage>
        <taxon>Eukaryota</taxon>
        <taxon>Fungi</taxon>
        <taxon>Dikarya</taxon>
        <taxon>Basidiomycota</taxon>
        <taxon>Agaricomycotina</taxon>
        <taxon>Agaricomycetes</taxon>
        <taxon>Russulales</taxon>
        <taxon>Hericiaceae</taxon>
        <taxon>Dentipellis</taxon>
    </lineage>
</organism>
<dbReference type="Pfam" id="PF09768">
    <property type="entry name" value="Peptidase_M76"/>
    <property type="match status" value="1"/>
</dbReference>
<evidence type="ECO:0000256" key="8">
    <source>
        <dbReference type="ARBA" id="ARBA00022801"/>
    </source>
</evidence>
<comment type="subcellular location">
    <subcellularLocation>
        <location evidence="1">Mitochondrion inner membrane</location>
        <topology evidence="1">Peripheral membrane protein</topology>
        <orientation evidence="1">Intermembrane side</orientation>
    </subcellularLocation>
</comment>